<reference evidence="2 3" key="1">
    <citation type="submission" date="2015-01" db="EMBL/GenBank/DDBJ databases">
        <title>Draft Genome Sequence of Mycoplasma capricolum subsp. capricolum str. GM508D.</title>
        <authorList>
            <person name="Calcutt M.J."/>
            <person name="Foecking M.F."/>
        </authorList>
    </citation>
    <scope>NUCLEOTIDE SEQUENCE [LARGE SCALE GENOMIC DNA]</scope>
    <source>
        <strain evidence="2 3">GM508D</strain>
    </source>
</reference>
<gene>
    <name evidence="2" type="ORF">MCGM508_01750</name>
</gene>
<evidence type="ECO:0000313" key="2">
    <source>
        <dbReference type="EMBL" id="KIM13800.1"/>
    </source>
</evidence>
<proteinExistence type="predicted"/>
<sequence length="392" mass="46119">MLLLTKFFNLLFFIIPFSTNQTFNYQFVNNQQVNIKSNVKNQLVTKEPQLTYFEFNKQSPIELNSFNQDPYDIQLKNNDKQSKFGIITKTAILSLNSYLEKSIKIPKDASYIKLSETDFAFTSKWISYNKKTDLSVGLYLWRYPNLTKSIEYQLTYITNNRKLFNSSFINLDFISNQNYKNSNTIRDFKQTYQFKHLKEYTDSKNINIIADYDYTKIVDYWNLYSKSQFKPSKSYIDLNQFTFNLTTYLTSNKSHLKKLIDKDIKTKLKTKISINFDNTNDYQIEILDNSSLSYKLNDNSFNKLKFSTKSGFTGQLIIKSHPNSNILIGSTKFDIKILSNSISTNLSKWLIGLTITSLVLLILISFIIFSKNKILRKTFKQQKGFNYEYKNK</sequence>
<keyword evidence="1" id="KW-0472">Membrane</keyword>
<protein>
    <submittedName>
        <fullName evidence="2">Uncharacterized protein</fullName>
    </submittedName>
</protein>
<dbReference type="GeneID" id="23778879"/>
<evidence type="ECO:0000256" key="1">
    <source>
        <dbReference type="SAM" id="Phobius"/>
    </source>
</evidence>
<dbReference type="Proteomes" id="UP000031975">
    <property type="component" value="Unassembled WGS sequence"/>
</dbReference>
<feature type="transmembrane region" description="Helical" evidence="1">
    <location>
        <begin position="349"/>
        <end position="369"/>
    </location>
</feature>
<evidence type="ECO:0000313" key="3">
    <source>
        <dbReference type="Proteomes" id="UP000031975"/>
    </source>
</evidence>
<keyword evidence="1" id="KW-0812">Transmembrane</keyword>
<dbReference type="AlphaFoldDB" id="A0A0C2ZLK3"/>
<accession>A0A0C2ZLK3</accession>
<name>A0A0C2ZLK3_MYCCA</name>
<dbReference type="EMBL" id="JXQB01000001">
    <property type="protein sequence ID" value="KIM13800.1"/>
    <property type="molecule type" value="Genomic_DNA"/>
</dbReference>
<dbReference type="RefSeq" id="WP_011387060.1">
    <property type="nucleotide sequence ID" value="NZ_CP101903.1"/>
</dbReference>
<comment type="caution">
    <text evidence="2">The sequence shown here is derived from an EMBL/GenBank/DDBJ whole genome shotgun (WGS) entry which is preliminary data.</text>
</comment>
<keyword evidence="1" id="KW-1133">Transmembrane helix</keyword>
<organism evidence="2 3">
    <name type="scientific">Mycoplasma capricolum subsp. capricolum</name>
    <dbReference type="NCBI Taxonomy" id="40479"/>
    <lineage>
        <taxon>Bacteria</taxon>
        <taxon>Bacillati</taxon>
        <taxon>Mycoplasmatota</taxon>
        <taxon>Mollicutes</taxon>
        <taxon>Mycoplasmataceae</taxon>
        <taxon>Mycoplasma</taxon>
    </lineage>
</organism>